<evidence type="ECO:0000256" key="1">
    <source>
        <dbReference type="SAM" id="MobiDB-lite"/>
    </source>
</evidence>
<dbReference type="Proteomes" id="UP000269721">
    <property type="component" value="Unassembled WGS sequence"/>
</dbReference>
<feature type="compositionally biased region" description="Basic and acidic residues" evidence="1">
    <location>
        <begin position="410"/>
        <end position="420"/>
    </location>
</feature>
<proteinExistence type="predicted"/>
<feature type="compositionally biased region" description="Basic and acidic residues" evidence="1">
    <location>
        <begin position="24"/>
        <end position="33"/>
    </location>
</feature>
<evidence type="ECO:0000313" key="3">
    <source>
        <dbReference type="Proteomes" id="UP000269721"/>
    </source>
</evidence>
<gene>
    <name evidence="2" type="ORF">BDK51DRAFT_48093</name>
</gene>
<sequence length="447" mass="48398">MPRQLRICARPAEQTLPVPQTASHHQEEVEPSKRPPAACPESSAGASQRPSNLSPSSLSPSNHHQPLLAAGIRGARTIWAGVSDVRLVDVDEAEASAADRTAVRDPTLGATQVHTVSTVATGMRFCGMGWATACAKSPDKGRGRAAGIGCASSLFWAPRRGCTAKAAKKCQYRGRESECHSLEYTRANLNLLDGRRCHNWRILLLCVRLNRLGALVALASAASAATTWLIPLILLHGISIGSGGASNRILGGTRRTFISSTVDDVQGHATLSRTGCSDKLLSTSVRPGREVWKWDGMRLRAGGIADRQEWTLTPRRSTTLVRARRVDDSQVRPPLPPTYQGEHAQDSCGVLLFFRGGGSAFGRGDRSCAQSMVSSLFNADWPLAPMRFRIARALHRKFAQEQHQVQVRSDPIRSEREAAPHRTRQSTSTSDQALPHIGTEESSDSCS</sequence>
<name>A0A4P9VUQ9_9FUNG</name>
<feature type="region of interest" description="Disordered" evidence="1">
    <location>
        <begin position="400"/>
        <end position="447"/>
    </location>
</feature>
<dbReference type="EMBL" id="ML001353">
    <property type="protein sequence ID" value="RKO83339.1"/>
    <property type="molecule type" value="Genomic_DNA"/>
</dbReference>
<organism evidence="2 3">
    <name type="scientific">Blyttiomyces helicus</name>
    <dbReference type="NCBI Taxonomy" id="388810"/>
    <lineage>
        <taxon>Eukaryota</taxon>
        <taxon>Fungi</taxon>
        <taxon>Fungi incertae sedis</taxon>
        <taxon>Chytridiomycota</taxon>
        <taxon>Chytridiomycota incertae sedis</taxon>
        <taxon>Chytridiomycetes</taxon>
        <taxon>Chytridiomycetes incertae sedis</taxon>
        <taxon>Blyttiomyces</taxon>
    </lineage>
</organism>
<feature type="compositionally biased region" description="Low complexity" evidence="1">
    <location>
        <begin position="47"/>
        <end position="65"/>
    </location>
</feature>
<protein>
    <submittedName>
        <fullName evidence="2">Uncharacterized protein</fullName>
    </submittedName>
</protein>
<reference evidence="3" key="1">
    <citation type="journal article" date="2018" name="Nat. Microbiol.">
        <title>Leveraging single-cell genomics to expand the fungal tree of life.</title>
        <authorList>
            <person name="Ahrendt S.R."/>
            <person name="Quandt C.A."/>
            <person name="Ciobanu D."/>
            <person name="Clum A."/>
            <person name="Salamov A."/>
            <person name="Andreopoulos B."/>
            <person name="Cheng J.F."/>
            <person name="Woyke T."/>
            <person name="Pelin A."/>
            <person name="Henrissat B."/>
            <person name="Reynolds N.K."/>
            <person name="Benny G.L."/>
            <person name="Smith M.E."/>
            <person name="James T.Y."/>
            <person name="Grigoriev I.V."/>
        </authorList>
    </citation>
    <scope>NUCLEOTIDE SEQUENCE [LARGE SCALE GENOMIC DNA]</scope>
</reference>
<keyword evidence="3" id="KW-1185">Reference proteome</keyword>
<dbReference type="AlphaFoldDB" id="A0A4P9VUQ9"/>
<accession>A0A4P9VUQ9</accession>
<evidence type="ECO:0000313" key="2">
    <source>
        <dbReference type="EMBL" id="RKO83339.1"/>
    </source>
</evidence>
<feature type="region of interest" description="Disordered" evidence="1">
    <location>
        <begin position="1"/>
        <end position="65"/>
    </location>
</feature>